<dbReference type="InterPro" id="IPR058520">
    <property type="entry name" value="DUF8207"/>
</dbReference>
<dbReference type="Proteomes" id="UP000078540">
    <property type="component" value="Unassembled WGS sequence"/>
</dbReference>
<feature type="domain" description="DUF8207" evidence="2">
    <location>
        <begin position="108"/>
        <end position="194"/>
    </location>
</feature>
<dbReference type="Pfam" id="PF26634">
    <property type="entry name" value="DUF8207"/>
    <property type="match status" value="1"/>
</dbReference>
<dbReference type="PANTHER" id="PTHR35374">
    <property type="entry name" value="CYCLIN-DEPENDENT KINASE 11A-LIKE"/>
    <property type="match status" value="1"/>
</dbReference>
<name>A0A151I3S2_9HYME</name>
<evidence type="ECO:0000256" key="1">
    <source>
        <dbReference type="SAM" id="MobiDB-lite"/>
    </source>
</evidence>
<sequence length="308" mass="35799">MLLAKLYHEVSNYRVIKRQSRDAASAFKRERKEKEEEEEPITSTPRTKIVPTIELLDNVFETTEDSLAMKVQNRLQTSEDREALRASLGPLGQKYVEAVLKGTQDYMVDYVYGVYLHKDGLMFGNKLFDVDDADNIIIDGVRYVDTSLYELIFKRIPDHLLYMENDLKYKSMLLATNEHKHKHQKQKKKKSRKGLPHAMILNDNAIDYVHWDDSNELMDRLRLLPRSPKDSWTRCSAIKIAGPSKFKVGDSTTKIYDLTPLDFFSHITNAIQQIQPDLCEKVIENWIARIRITKRSRGGHLSDVIFHT</sequence>
<accession>A0A151I3S2</accession>
<dbReference type="STRING" id="520822.A0A151I3S2"/>
<feature type="region of interest" description="Disordered" evidence="1">
    <location>
        <begin position="26"/>
        <end position="45"/>
    </location>
</feature>
<dbReference type="PANTHER" id="PTHR35374:SF1">
    <property type="entry name" value="PROTEIN KINASE DOMAIN-CONTAINING PROTEIN"/>
    <property type="match status" value="1"/>
</dbReference>
<organism evidence="3 4">
    <name type="scientific">Atta colombica</name>
    <dbReference type="NCBI Taxonomy" id="520822"/>
    <lineage>
        <taxon>Eukaryota</taxon>
        <taxon>Metazoa</taxon>
        <taxon>Ecdysozoa</taxon>
        <taxon>Arthropoda</taxon>
        <taxon>Hexapoda</taxon>
        <taxon>Insecta</taxon>
        <taxon>Pterygota</taxon>
        <taxon>Neoptera</taxon>
        <taxon>Endopterygota</taxon>
        <taxon>Hymenoptera</taxon>
        <taxon>Apocrita</taxon>
        <taxon>Aculeata</taxon>
        <taxon>Formicoidea</taxon>
        <taxon>Formicidae</taxon>
        <taxon>Myrmicinae</taxon>
        <taxon>Atta</taxon>
    </lineage>
</organism>
<proteinExistence type="predicted"/>
<gene>
    <name evidence="3" type="ORF">ALC53_05877</name>
</gene>
<protein>
    <recommendedName>
        <fullName evidence="2">DUF8207 domain-containing protein</fullName>
    </recommendedName>
</protein>
<keyword evidence="4" id="KW-1185">Reference proteome</keyword>
<dbReference type="EMBL" id="KQ976487">
    <property type="protein sequence ID" value="KYM83648.1"/>
    <property type="molecule type" value="Genomic_DNA"/>
</dbReference>
<dbReference type="AlphaFoldDB" id="A0A151I3S2"/>
<evidence type="ECO:0000259" key="2">
    <source>
        <dbReference type="Pfam" id="PF26634"/>
    </source>
</evidence>
<reference evidence="3 4" key="1">
    <citation type="submission" date="2015-09" db="EMBL/GenBank/DDBJ databases">
        <title>Atta colombica WGS genome.</title>
        <authorList>
            <person name="Nygaard S."/>
            <person name="Hu H."/>
            <person name="Boomsma J."/>
            <person name="Zhang G."/>
        </authorList>
    </citation>
    <scope>NUCLEOTIDE SEQUENCE [LARGE SCALE GENOMIC DNA]</scope>
    <source>
        <strain evidence="3">Treedump-2</strain>
        <tissue evidence="3">Whole body</tissue>
    </source>
</reference>
<evidence type="ECO:0000313" key="3">
    <source>
        <dbReference type="EMBL" id="KYM83648.1"/>
    </source>
</evidence>
<evidence type="ECO:0000313" key="4">
    <source>
        <dbReference type="Proteomes" id="UP000078540"/>
    </source>
</evidence>